<evidence type="ECO:0000313" key="1">
    <source>
        <dbReference type="EMBL" id="MBB2154715.1"/>
    </source>
</evidence>
<gene>
    <name evidence="1" type="ORF">HLH33_00055</name>
</gene>
<proteinExistence type="predicted"/>
<accession>A0A7W4I582</accession>
<protein>
    <submittedName>
        <fullName evidence="1">Uncharacterized protein</fullName>
    </submittedName>
</protein>
<name>A0A7W4I582_GLUDI</name>
<evidence type="ECO:0000313" key="2">
    <source>
        <dbReference type="Proteomes" id="UP000550787"/>
    </source>
</evidence>
<dbReference type="InterPro" id="IPR027405">
    <property type="entry name" value="YidB-like"/>
</dbReference>
<sequence>MSITNSATNLGTTLGDFLTGARYDLSGLTSAINEYLDGVRREYGPNGFAERAEAAGYGDIVARWKADDKTGPMTEDMVRTLIVPNDLEWFAGQTGLSDRAVVMILAKQLPIVVYKRAHAVVPH</sequence>
<dbReference type="SUPFAM" id="SSF140804">
    <property type="entry name" value="YidB-like"/>
    <property type="match status" value="1"/>
</dbReference>
<dbReference type="Pfam" id="PF20159">
    <property type="entry name" value="YidB"/>
    <property type="match status" value="1"/>
</dbReference>
<dbReference type="EMBL" id="JABEQG010000001">
    <property type="protein sequence ID" value="MBB2154715.1"/>
    <property type="molecule type" value="Genomic_DNA"/>
</dbReference>
<dbReference type="AlphaFoldDB" id="A0A7W4I582"/>
<dbReference type="Gene3D" id="1.10.10.690">
    <property type="entry name" value="YidB-like"/>
    <property type="match status" value="1"/>
</dbReference>
<reference evidence="1 2" key="1">
    <citation type="submission" date="2020-04" db="EMBL/GenBank/DDBJ databases">
        <title>Description of novel Gluconacetobacter.</title>
        <authorList>
            <person name="Sombolestani A."/>
        </authorList>
    </citation>
    <scope>NUCLEOTIDE SEQUENCE [LARGE SCALE GENOMIC DNA]</scope>
    <source>
        <strain evidence="1 2">LMG 7603</strain>
    </source>
</reference>
<organism evidence="1 2">
    <name type="scientific">Gluconacetobacter diazotrophicus</name>
    <name type="common">Acetobacter diazotrophicus</name>
    <dbReference type="NCBI Taxonomy" id="33996"/>
    <lineage>
        <taxon>Bacteria</taxon>
        <taxon>Pseudomonadati</taxon>
        <taxon>Pseudomonadota</taxon>
        <taxon>Alphaproteobacteria</taxon>
        <taxon>Acetobacterales</taxon>
        <taxon>Acetobacteraceae</taxon>
        <taxon>Gluconacetobacter</taxon>
    </lineage>
</organism>
<dbReference type="InterPro" id="IPR045372">
    <property type="entry name" value="YidB"/>
</dbReference>
<comment type="caution">
    <text evidence="1">The sequence shown here is derived from an EMBL/GenBank/DDBJ whole genome shotgun (WGS) entry which is preliminary data.</text>
</comment>
<dbReference type="Proteomes" id="UP000550787">
    <property type="component" value="Unassembled WGS sequence"/>
</dbReference>
<dbReference type="RefSeq" id="WP_012226228.1">
    <property type="nucleotide sequence ID" value="NZ_JABEQG010000001.1"/>
</dbReference>
<dbReference type="OMA" id="ATMHIIR"/>